<evidence type="ECO:0000256" key="3">
    <source>
        <dbReference type="ARBA" id="ARBA00023136"/>
    </source>
</evidence>
<dbReference type="InterPro" id="IPR031370">
    <property type="entry name" value="Aim3"/>
</dbReference>
<feature type="compositionally biased region" description="Low complexity" evidence="4">
    <location>
        <begin position="96"/>
        <end position="108"/>
    </location>
</feature>
<feature type="compositionally biased region" description="Polar residues" evidence="4">
    <location>
        <begin position="366"/>
        <end position="403"/>
    </location>
</feature>
<keyword evidence="3" id="KW-0472">Membrane</keyword>
<feature type="region of interest" description="Disordered" evidence="4">
    <location>
        <begin position="34"/>
        <end position="109"/>
    </location>
</feature>
<feature type="compositionally biased region" description="Basic and acidic residues" evidence="4">
    <location>
        <begin position="331"/>
        <end position="350"/>
    </location>
</feature>
<feature type="region of interest" description="Disordered" evidence="4">
    <location>
        <begin position="307"/>
        <end position="719"/>
    </location>
</feature>
<dbReference type="Proteomes" id="UP000054304">
    <property type="component" value="Unassembled WGS sequence"/>
</dbReference>
<name>A0A0C7MNX6_9SACH</name>
<feature type="compositionally biased region" description="Polar residues" evidence="4">
    <location>
        <begin position="652"/>
        <end position="670"/>
    </location>
</feature>
<evidence type="ECO:0000256" key="4">
    <source>
        <dbReference type="SAM" id="MobiDB-lite"/>
    </source>
</evidence>
<evidence type="ECO:0000313" key="5">
    <source>
        <dbReference type="EMBL" id="CEP61532.1"/>
    </source>
</evidence>
<dbReference type="Pfam" id="PF17096">
    <property type="entry name" value="AIM3"/>
    <property type="match status" value="1"/>
</dbReference>
<dbReference type="RefSeq" id="XP_022627766.1">
    <property type="nucleotide sequence ID" value="XM_022773275.1"/>
</dbReference>
<dbReference type="GO" id="GO:0051016">
    <property type="term" value="P:barbed-end actin filament capping"/>
    <property type="evidence" value="ECO:0007669"/>
    <property type="project" value="InterPro"/>
</dbReference>
<sequence>MSDFWDQNKGSIKSGLATAGKVGYQGTKFVAKTGYKAGKQHYNNSRGITTSERSDSDSSSLREATPVSSLPDVSNLPPPPLKPGQASYHGKRELGNTNTTTTTTTATTVRIPPTMPQRAVVPQSQRMYPEPIQMRDNSNAPQDPVFQPLQDPIPLQSPIPVSSNAAIPPTSQLGQNLSTNVPIAAHPSTQIRPGLPTRASTTRSSVQALHLDTAPLVNDVSGTTSAAIPVASVPAQISAPAQVSTRSTPSVPIATSAPNVDQNVYPAVGQPDSAQVPIIPQRNYFRAPAALPITTSQPPAIEQVEVLQDPNSTPPGTLEEVKSPSITVRPYEWKDPEEKREQALKNKLAEVDISALSPPPTHQDRSPVTSGSSSPRQTLKSPLSTKPRASSILTQHSGKSAKSGSKPEGNEERPLERGIAGNYTNTGVVNFPPPPKASRTGMQPRNTASSKPSTPQTTGGRQLPRKPTGLPPRSNVPTSVSLENLPPMPTKLEPQEAQTFFQPPPKPFRKDTRNSPQPPPAPPRRSTPSTNLDTDETKSVPPPYSVVAIPPRNTVDVTARNSPKPKKAPPPKKSLPQHLQNINNDTITSTVTDDGEKKPTKIPPQKPARKNIAAPPPKPTRKPNLPSTNSNEEPIGDTNGLNAELMAKFKSRQPTVRPQLAQVSTSSFIASDNIRPAAPPIRAEQSTNPVPDLDDGSENPFQRYLKNVVPMDDDRLHKS</sequence>
<dbReference type="AlphaFoldDB" id="A0A0C7MNX6"/>
<evidence type="ECO:0000256" key="2">
    <source>
        <dbReference type="ARBA" id="ARBA00005311"/>
    </source>
</evidence>
<organism evidence="5 6">
    <name type="scientific">Lachancea lanzarotensis</name>
    <dbReference type="NCBI Taxonomy" id="1245769"/>
    <lineage>
        <taxon>Eukaryota</taxon>
        <taxon>Fungi</taxon>
        <taxon>Dikarya</taxon>
        <taxon>Ascomycota</taxon>
        <taxon>Saccharomycotina</taxon>
        <taxon>Saccharomycetes</taxon>
        <taxon>Saccharomycetales</taxon>
        <taxon>Saccharomycetaceae</taxon>
        <taxon>Lachancea</taxon>
    </lineage>
</organism>
<feature type="compositionally biased region" description="Polar residues" evidence="4">
    <location>
        <begin position="440"/>
        <end position="460"/>
    </location>
</feature>
<gene>
    <name evidence="5" type="ORF">LALA0_S03e04962g</name>
</gene>
<feature type="compositionally biased region" description="Pro residues" evidence="4">
    <location>
        <begin position="516"/>
        <end position="525"/>
    </location>
</feature>
<dbReference type="HOGENOM" id="CLU_324433_0_0_1"/>
<comment type="subcellular location">
    <subcellularLocation>
        <location evidence="1">Membrane raft</location>
        <topology evidence="1">Peripheral membrane protein</topology>
    </subcellularLocation>
</comment>
<protein>
    <submittedName>
        <fullName evidence="5">LALA0S03e04962g1_1</fullName>
    </submittedName>
</protein>
<evidence type="ECO:0000256" key="1">
    <source>
        <dbReference type="ARBA" id="ARBA00004256"/>
    </source>
</evidence>
<dbReference type="GO" id="GO:0045121">
    <property type="term" value="C:membrane raft"/>
    <property type="evidence" value="ECO:0007669"/>
    <property type="project" value="UniProtKB-SubCell"/>
</dbReference>
<dbReference type="GO" id="GO:0030479">
    <property type="term" value="C:actin cortical patch"/>
    <property type="evidence" value="ECO:0007669"/>
    <property type="project" value="InterPro"/>
</dbReference>
<proteinExistence type="inferred from homology"/>
<keyword evidence="6" id="KW-1185">Reference proteome</keyword>
<reference evidence="5 6" key="1">
    <citation type="submission" date="2014-12" db="EMBL/GenBank/DDBJ databases">
        <authorList>
            <person name="Neuveglise Cecile"/>
        </authorList>
    </citation>
    <scope>NUCLEOTIDE SEQUENCE [LARGE SCALE GENOMIC DNA]</scope>
    <source>
        <strain evidence="5 6">CBS 12615</strain>
    </source>
</reference>
<evidence type="ECO:0000313" key="6">
    <source>
        <dbReference type="Proteomes" id="UP000054304"/>
    </source>
</evidence>
<accession>A0A0C7MNX6</accession>
<dbReference type="EMBL" id="LN736362">
    <property type="protein sequence ID" value="CEP61532.1"/>
    <property type="molecule type" value="Genomic_DNA"/>
</dbReference>
<comment type="similarity">
    <text evidence="2">Belongs to the AIM3 family.</text>
</comment>
<dbReference type="GeneID" id="34684957"/>
<dbReference type="OrthoDB" id="3973404at2759"/>
<feature type="compositionally biased region" description="Polar residues" evidence="4">
    <location>
        <begin position="577"/>
        <end position="592"/>
    </location>
</feature>